<accession>A0A0C5VRI3</accession>
<evidence type="ECO:0000256" key="2">
    <source>
        <dbReference type="ARBA" id="ARBA00022679"/>
    </source>
</evidence>
<proteinExistence type="inferred from homology"/>
<dbReference type="Gene3D" id="1.10.10.970">
    <property type="entry name" value="RNA 2'-phosphotransferase, Tpt1/KptA family, N-terminal domain"/>
    <property type="match status" value="1"/>
</dbReference>
<dbReference type="PATRIC" id="fig|1445510.3.peg.3952"/>
<dbReference type="STRING" id="1445510.YC6258_03977"/>
<keyword evidence="3 5" id="KW-0520">NAD</keyword>
<dbReference type="Proteomes" id="UP000032266">
    <property type="component" value="Chromosome"/>
</dbReference>
<dbReference type="SUPFAM" id="SSF56399">
    <property type="entry name" value="ADP-ribosylation"/>
    <property type="match status" value="1"/>
</dbReference>
<dbReference type="HOGENOM" id="CLU_052998_4_0_6"/>
<protein>
    <recommendedName>
        <fullName evidence="5">Probable RNA 2'-phosphotransferase</fullName>
        <ecNumber evidence="5">2.7.1.-</ecNumber>
    </recommendedName>
</protein>
<dbReference type="InterPro" id="IPR042080">
    <property type="entry name" value="RNA_2'-PTrans_N"/>
</dbReference>
<evidence type="ECO:0000256" key="4">
    <source>
        <dbReference type="ARBA" id="ARBA00025212"/>
    </source>
</evidence>
<dbReference type="GO" id="GO:0006388">
    <property type="term" value="P:tRNA splicing, via endonucleolytic cleavage and ligation"/>
    <property type="evidence" value="ECO:0007669"/>
    <property type="project" value="UniProtKB-UniRule"/>
</dbReference>
<sequence length="181" mass="20477">MKESLTQVSKYLSFLLRHKPDEIGLTLDECGWASIDELIEKSVSVKLTRELIAVVVETNDKQRFAIDTSGHRIRANQGHSIEVDLALPVIEPPEWLLHGTASRFESSILANGLIRQKRHHVHLTESEVVARSVGERYGKPVIFKIAAGIMHQQGYPFYKTVNNVWLVSDVPARFLEKLIPD</sequence>
<dbReference type="EC" id="2.7.1.-" evidence="5"/>
<reference evidence="6 7" key="1">
    <citation type="submission" date="2014-01" db="EMBL/GenBank/DDBJ databases">
        <title>Full genme sequencing of cellulolytic bacterium Gynuella sunshinyii YC6258T gen. nov., sp. nov.</title>
        <authorList>
            <person name="Khan H."/>
            <person name="Chung E.J."/>
            <person name="Chung Y.R."/>
        </authorList>
    </citation>
    <scope>NUCLEOTIDE SEQUENCE [LARGE SCALE GENOMIC DNA]</scope>
    <source>
        <strain evidence="6 7">YC6258</strain>
    </source>
</reference>
<dbReference type="KEGG" id="gsn:YC6258_03977"/>
<dbReference type="OrthoDB" id="4537997at2"/>
<evidence type="ECO:0000256" key="3">
    <source>
        <dbReference type="ARBA" id="ARBA00023027"/>
    </source>
</evidence>
<dbReference type="GO" id="GO:0003950">
    <property type="term" value="F:NAD+ poly-ADP-ribosyltransferase activity"/>
    <property type="evidence" value="ECO:0007669"/>
    <property type="project" value="InterPro"/>
</dbReference>
<dbReference type="InterPro" id="IPR002745">
    <property type="entry name" value="Ptrans_KptA/Tpt1"/>
</dbReference>
<name>A0A0C5VRI3_9GAMM</name>
<dbReference type="EMBL" id="CP007142">
    <property type="protein sequence ID" value="AJQ96013.1"/>
    <property type="molecule type" value="Genomic_DNA"/>
</dbReference>
<dbReference type="HAMAP" id="MF_00299">
    <property type="entry name" value="KptA"/>
    <property type="match status" value="1"/>
</dbReference>
<evidence type="ECO:0000256" key="1">
    <source>
        <dbReference type="ARBA" id="ARBA00009836"/>
    </source>
</evidence>
<dbReference type="Gene3D" id="3.20.170.30">
    <property type="match status" value="1"/>
</dbReference>
<dbReference type="PANTHER" id="PTHR12684:SF2">
    <property type="entry name" value="TRNA 2'-PHOSPHOTRANSFERASE 1"/>
    <property type="match status" value="1"/>
</dbReference>
<dbReference type="GO" id="GO:0000215">
    <property type="term" value="F:tRNA 2'-phosphotransferase activity"/>
    <property type="evidence" value="ECO:0007669"/>
    <property type="project" value="TreeGrafter"/>
</dbReference>
<organism evidence="6 7">
    <name type="scientific">Gynuella sunshinyii YC6258</name>
    <dbReference type="NCBI Taxonomy" id="1445510"/>
    <lineage>
        <taxon>Bacteria</taxon>
        <taxon>Pseudomonadati</taxon>
        <taxon>Pseudomonadota</taxon>
        <taxon>Gammaproteobacteria</taxon>
        <taxon>Oceanospirillales</taxon>
        <taxon>Saccharospirillaceae</taxon>
        <taxon>Gynuella</taxon>
    </lineage>
</organism>
<evidence type="ECO:0000313" key="7">
    <source>
        <dbReference type="Proteomes" id="UP000032266"/>
    </source>
</evidence>
<keyword evidence="7" id="KW-1185">Reference proteome</keyword>
<dbReference type="RefSeq" id="WP_044618134.1">
    <property type="nucleotide sequence ID" value="NZ_CP007142.1"/>
</dbReference>
<evidence type="ECO:0000256" key="5">
    <source>
        <dbReference type="HAMAP-Rule" id="MF_00299"/>
    </source>
</evidence>
<keyword evidence="2 5" id="KW-0808">Transferase</keyword>
<dbReference type="InterPro" id="IPR042081">
    <property type="entry name" value="RNA_2'-PTrans_C"/>
</dbReference>
<gene>
    <name evidence="5" type="primary">kptA</name>
    <name evidence="6" type="ORF">YC6258_03977</name>
</gene>
<dbReference type="Pfam" id="PF01885">
    <property type="entry name" value="PTS_2-RNA"/>
    <property type="match status" value="1"/>
</dbReference>
<dbReference type="InterPro" id="IPR022928">
    <property type="entry name" value="RNA_2'-PTrans_KptA"/>
</dbReference>
<dbReference type="PANTHER" id="PTHR12684">
    <property type="entry name" value="PUTATIVE PHOSPHOTRANSFERASE"/>
    <property type="match status" value="1"/>
</dbReference>
<comment type="function">
    <text evidence="4 5">Removes the 2'-phosphate from RNA via an intermediate in which the phosphate is ADP-ribosylated by NAD followed by a presumed transesterification to release the RNA and generate ADP-ribose 1''-2''-cyclic phosphate (APPR&gt;P). May function as an ADP-ribosylase.</text>
</comment>
<dbReference type="AlphaFoldDB" id="A0A0C5VRI3"/>
<comment type="similarity">
    <text evidence="1 5">Belongs to the KptA/TPT1 family.</text>
</comment>
<evidence type="ECO:0000313" key="6">
    <source>
        <dbReference type="EMBL" id="AJQ96013.1"/>
    </source>
</evidence>